<dbReference type="Pfam" id="PF01095">
    <property type="entry name" value="Pectinesterase"/>
    <property type="match status" value="1"/>
</dbReference>
<dbReference type="InterPro" id="IPR012334">
    <property type="entry name" value="Pectin_lyas_fold"/>
</dbReference>
<evidence type="ECO:0000256" key="1">
    <source>
        <dbReference type="ARBA" id="ARBA00004191"/>
    </source>
</evidence>
<evidence type="ECO:0000256" key="4">
    <source>
        <dbReference type="ARBA" id="ARBA00007786"/>
    </source>
</evidence>
<reference evidence="13" key="1">
    <citation type="journal article" date="2016" name="Nat. Biotechnol.">
        <title>Sequencing wild and cultivated cassava and related species reveals extensive interspecific hybridization and genetic diversity.</title>
        <authorList>
            <person name="Bredeson J.V."/>
            <person name="Lyons J.B."/>
            <person name="Prochnik S.E."/>
            <person name="Wu G.A."/>
            <person name="Ha C.M."/>
            <person name="Edsinger-Gonzales E."/>
            <person name="Grimwood J."/>
            <person name="Schmutz J."/>
            <person name="Rabbi I.Y."/>
            <person name="Egesi C."/>
            <person name="Nauluvula P."/>
            <person name="Lebot V."/>
            <person name="Ndunguru J."/>
            <person name="Mkamilo G."/>
            <person name="Bart R.S."/>
            <person name="Setter T.L."/>
            <person name="Gleadow R.M."/>
            <person name="Kulakow P."/>
            <person name="Ferguson M.E."/>
            <person name="Rounsley S."/>
            <person name="Rokhsar D.S."/>
        </authorList>
    </citation>
    <scope>NUCLEOTIDE SEQUENCE [LARGE SCALE GENOMIC DNA]</scope>
    <source>
        <strain evidence="13">cv. AM560-2</strain>
    </source>
</reference>
<evidence type="ECO:0000259" key="11">
    <source>
        <dbReference type="Pfam" id="PF04043"/>
    </source>
</evidence>
<dbReference type="Pfam" id="PF04043">
    <property type="entry name" value="PMEI"/>
    <property type="match status" value="1"/>
</dbReference>
<dbReference type="Proteomes" id="UP000091857">
    <property type="component" value="Chromosome 5"/>
</dbReference>
<accession>A0A2C9VTE0</accession>
<proteinExistence type="inferred from homology"/>
<dbReference type="InterPro" id="IPR035513">
    <property type="entry name" value="Invertase/methylesterase_inhib"/>
</dbReference>
<dbReference type="GO" id="GO:0046910">
    <property type="term" value="F:pectinesterase inhibitor activity"/>
    <property type="evidence" value="ECO:0000318"/>
    <property type="project" value="GO_Central"/>
</dbReference>
<evidence type="ECO:0000256" key="6">
    <source>
        <dbReference type="ARBA" id="ARBA00022801"/>
    </source>
</evidence>
<dbReference type="STRING" id="3983.A0A2C9VTE0"/>
<dbReference type="EMBL" id="CM004391">
    <property type="protein sequence ID" value="OAY49332.1"/>
    <property type="molecule type" value="Genomic_DNA"/>
</dbReference>
<dbReference type="GO" id="GO:0030599">
    <property type="term" value="F:pectinesterase activity"/>
    <property type="evidence" value="ECO:0000318"/>
    <property type="project" value="GO_Central"/>
</dbReference>
<comment type="caution">
    <text evidence="12">The sequence shown here is derived from an EMBL/GenBank/DDBJ whole genome shotgun (WGS) entry which is preliminary data.</text>
</comment>
<dbReference type="InterPro" id="IPR000070">
    <property type="entry name" value="Pectinesterase_cat"/>
</dbReference>
<dbReference type="InterPro" id="IPR033131">
    <property type="entry name" value="Pectinesterase_Asp_AS"/>
</dbReference>
<dbReference type="PROSITE" id="PS00503">
    <property type="entry name" value="PECTINESTERASE_2"/>
    <property type="match status" value="1"/>
</dbReference>
<dbReference type="UniPathway" id="UPA00545">
    <property type="reaction ID" value="UER00823"/>
</dbReference>
<gene>
    <name evidence="12" type="ORF">MANES_05G047600v8</name>
</gene>
<dbReference type="EC" id="3.1.1.11" evidence="9"/>
<dbReference type="Gene3D" id="2.160.20.10">
    <property type="entry name" value="Single-stranded right-handed beta-helix, Pectin lyase-like"/>
    <property type="match status" value="1"/>
</dbReference>
<evidence type="ECO:0000256" key="7">
    <source>
        <dbReference type="ARBA" id="ARBA00023085"/>
    </source>
</evidence>
<evidence type="ECO:0000256" key="9">
    <source>
        <dbReference type="RuleBase" id="RU000589"/>
    </source>
</evidence>
<evidence type="ECO:0000259" key="10">
    <source>
        <dbReference type="Pfam" id="PF01095"/>
    </source>
</evidence>
<keyword evidence="7 9" id="KW-0063">Aspartyl esterase</keyword>
<keyword evidence="5" id="KW-0964">Secreted</keyword>
<dbReference type="GO" id="GO:0045490">
    <property type="term" value="P:pectin catabolic process"/>
    <property type="evidence" value="ECO:0007669"/>
    <property type="project" value="UniProtKB-UniRule"/>
</dbReference>
<comment type="similarity">
    <text evidence="4">In the C-terminal section; belongs to the pectinesterase family.</text>
</comment>
<feature type="domain" description="Pectinesterase inhibitor" evidence="11">
    <location>
        <begin position="17"/>
        <end position="101"/>
    </location>
</feature>
<dbReference type="InterPro" id="IPR011050">
    <property type="entry name" value="Pectin_lyase_fold/virulence"/>
</dbReference>
<feature type="active site" evidence="8">
    <location>
        <position position="307"/>
    </location>
</feature>
<comment type="subcellular location">
    <subcellularLocation>
        <location evidence="1">Secreted</location>
        <location evidence="1">Cell wall</location>
    </subcellularLocation>
</comment>
<evidence type="ECO:0000256" key="8">
    <source>
        <dbReference type="PROSITE-ProRule" id="PRU10040"/>
    </source>
</evidence>
<dbReference type="AlphaFoldDB" id="A0A2C9VTE0"/>
<sequence>MTTSSAMSLQLDGFETIQMAQTQILQIRKWVQSMGDELSRPLNHAGMAFSDCVKLYSESEFRLSQLLLNENETHDDTRMWLSGVLTNHRTCLNGLNEKGFDEIQLVTHNLTFWLNKALALQTQGSSIRKGVPRRPQDNQVGGTLTSWSPTTSKADFVVANDGSGTHRKINDVIAALKKFGSKRTRRVIIYVKAGVYNEKIEIDHSVKNVMLVGDGIDRTIITGNRNVADGDTTFGSATVGVSGDGFWARDITFENTAGPYKAQAVALRASSDFSVFYRCSFKGYQDTLYVLTMRQFYRDCRIYGTIDFIFGNAAVVFQNCDIFIRRPNHGQGNFITAQSRDGPHENTGISVHKSRIRPTPEFAAVENSFRTYLGRPWREYSRTVFMETDIDGLVDPKGWGEWHGNFALSTLFYAEYKNTGMGSSTARRVNWPGFHVFNSPQEAGPFCVGKLIQGESWIPVTGVPFQLGV</sequence>
<dbReference type="InterPro" id="IPR006501">
    <property type="entry name" value="Pectinesterase_inhib_dom"/>
</dbReference>
<organism evidence="12 13">
    <name type="scientific">Manihot esculenta</name>
    <name type="common">Cassava</name>
    <name type="synonym">Jatropha manihot</name>
    <dbReference type="NCBI Taxonomy" id="3983"/>
    <lineage>
        <taxon>Eukaryota</taxon>
        <taxon>Viridiplantae</taxon>
        <taxon>Streptophyta</taxon>
        <taxon>Embryophyta</taxon>
        <taxon>Tracheophyta</taxon>
        <taxon>Spermatophyta</taxon>
        <taxon>Magnoliopsida</taxon>
        <taxon>eudicotyledons</taxon>
        <taxon>Gunneridae</taxon>
        <taxon>Pentapetalae</taxon>
        <taxon>rosids</taxon>
        <taxon>fabids</taxon>
        <taxon>Malpighiales</taxon>
        <taxon>Euphorbiaceae</taxon>
        <taxon>Crotonoideae</taxon>
        <taxon>Manihoteae</taxon>
        <taxon>Manihot</taxon>
    </lineage>
</organism>
<name>A0A2C9VTE0_MANES</name>
<dbReference type="SUPFAM" id="SSF51126">
    <property type="entry name" value="Pectin lyase-like"/>
    <property type="match status" value="1"/>
</dbReference>
<comment type="similarity">
    <text evidence="3">In the N-terminal section; belongs to the PMEI family.</text>
</comment>
<evidence type="ECO:0000313" key="12">
    <source>
        <dbReference type="EMBL" id="OAY49332.1"/>
    </source>
</evidence>
<protein>
    <recommendedName>
        <fullName evidence="9">Pectinesterase</fullName>
        <ecNumber evidence="9">3.1.1.11</ecNumber>
    </recommendedName>
</protein>
<keyword evidence="5" id="KW-0134">Cell wall</keyword>
<dbReference type="FunFam" id="2.160.20.10:FF:000001">
    <property type="entry name" value="Pectinesterase"/>
    <property type="match status" value="1"/>
</dbReference>
<evidence type="ECO:0000256" key="2">
    <source>
        <dbReference type="ARBA" id="ARBA00005184"/>
    </source>
</evidence>
<evidence type="ECO:0000313" key="13">
    <source>
        <dbReference type="Proteomes" id="UP000091857"/>
    </source>
</evidence>
<comment type="catalytic activity">
    <reaction evidence="9">
        <text>[(1-&gt;4)-alpha-D-galacturonosyl methyl ester](n) + n H2O = [(1-&gt;4)-alpha-D-galacturonosyl](n) + n methanol + n H(+)</text>
        <dbReference type="Rhea" id="RHEA:22380"/>
        <dbReference type="Rhea" id="RHEA-COMP:14570"/>
        <dbReference type="Rhea" id="RHEA-COMP:14573"/>
        <dbReference type="ChEBI" id="CHEBI:15377"/>
        <dbReference type="ChEBI" id="CHEBI:15378"/>
        <dbReference type="ChEBI" id="CHEBI:17790"/>
        <dbReference type="ChEBI" id="CHEBI:140522"/>
        <dbReference type="ChEBI" id="CHEBI:140523"/>
        <dbReference type="EC" id="3.1.1.11"/>
    </reaction>
</comment>
<comment type="pathway">
    <text evidence="2 9">Glycan metabolism; pectin degradation; 2-dehydro-3-deoxy-D-gluconate from pectin: step 1/5.</text>
</comment>
<dbReference type="GO" id="GO:0042545">
    <property type="term" value="P:cell wall modification"/>
    <property type="evidence" value="ECO:0007669"/>
    <property type="project" value="UniProtKB-UniRule"/>
</dbReference>
<dbReference type="SUPFAM" id="SSF101148">
    <property type="entry name" value="Plant invertase/pectin methylesterase inhibitor"/>
    <property type="match status" value="1"/>
</dbReference>
<evidence type="ECO:0000256" key="5">
    <source>
        <dbReference type="ARBA" id="ARBA00022512"/>
    </source>
</evidence>
<evidence type="ECO:0000256" key="3">
    <source>
        <dbReference type="ARBA" id="ARBA00006027"/>
    </source>
</evidence>
<keyword evidence="13" id="KW-1185">Reference proteome</keyword>
<dbReference type="Gene3D" id="1.20.140.40">
    <property type="entry name" value="Invertase/pectin methylesterase inhibitor family protein"/>
    <property type="match status" value="1"/>
</dbReference>
<keyword evidence="6 9" id="KW-0378">Hydrolase</keyword>
<feature type="domain" description="Pectinesterase catalytic" evidence="10">
    <location>
        <begin position="155"/>
        <end position="455"/>
    </location>
</feature>
<dbReference type="PANTHER" id="PTHR31707">
    <property type="entry name" value="PECTINESTERASE"/>
    <property type="match status" value="1"/>
</dbReference>
<dbReference type="Gramene" id="Manes.05G047600.1.v8.1">
    <property type="protein sequence ID" value="Manes.05G047600.1.v8.1.CDS"/>
    <property type="gene ID" value="Manes.05G047600.v8.1"/>
</dbReference>